<gene>
    <name evidence="8" type="ORF">PUT78_23460</name>
</gene>
<keyword evidence="4" id="KW-0411">Iron-sulfur</keyword>
<evidence type="ECO:0000259" key="6">
    <source>
        <dbReference type="Pfam" id="PF00920"/>
    </source>
</evidence>
<dbReference type="InterPro" id="IPR052352">
    <property type="entry name" value="Sugar_Degrad_Dehydratases"/>
</dbReference>
<dbReference type="NCBIfam" id="NF009560">
    <property type="entry name" value="PRK13017.1"/>
    <property type="match status" value="1"/>
</dbReference>
<dbReference type="Pfam" id="PF24877">
    <property type="entry name" value="ILV_EDD_C"/>
    <property type="match status" value="1"/>
</dbReference>
<dbReference type="NCBIfam" id="NF004784">
    <property type="entry name" value="PRK06131.1"/>
    <property type="match status" value="1"/>
</dbReference>
<dbReference type="InterPro" id="IPR037237">
    <property type="entry name" value="IlvD/EDD_N"/>
</dbReference>
<keyword evidence="2" id="KW-0479">Metal-binding</keyword>
<dbReference type="InterPro" id="IPR020558">
    <property type="entry name" value="DiOHA_6PGluconate_deHydtase_CS"/>
</dbReference>
<dbReference type="SUPFAM" id="SSF52016">
    <property type="entry name" value="LeuD/IlvD-like"/>
    <property type="match status" value="1"/>
</dbReference>
<feature type="domain" description="Dihydroxy-acid/6-phosphogluconate dehydratase C-terminal" evidence="7">
    <location>
        <begin position="364"/>
        <end position="567"/>
    </location>
</feature>
<evidence type="ECO:0000313" key="9">
    <source>
        <dbReference type="Proteomes" id="UP001431784"/>
    </source>
</evidence>
<dbReference type="PROSITE" id="PS00886">
    <property type="entry name" value="ILVD_EDD_1"/>
    <property type="match status" value="1"/>
</dbReference>
<evidence type="ECO:0000256" key="4">
    <source>
        <dbReference type="ARBA" id="ARBA00023014"/>
    </source>
</evidence>
<dbReference type="PANTHER" id="PTHR43183:SF1">
    <property type="entry name" value="HYPOTHETICAL DIHYDROXY-ACID DEHYDRATASE (EUROFUNG)-RELATED"/>
    <property type="match status" value="1"/>
</dbReference>
<protein>
    <submittedName>
        <fullName evidence="8">Dihydroxy-acid dehydratase family protein</fullName>
    </submittedName>
</protein>
<evidence type="ECO:0000256" key="1">
    <source>
        <dbReference type="ARBA" id="ARBA00006486"/>
    </source>
</evidence>
<feature type="non-terminal residue" evidence="8">
    <location>
        <position position="1"/>
    </location>
</feature>
<evidence type="ECO:0000256" key="2">
    <source>
        <dbReference type="ARBA" id="ARBA00022723"/>
    </source>
</evidence>
<dbReference type="InterPro" id="IPR056740">
    <property type="entry name" value="ILV_EDD_C"/>
</dbReference>
<dbReference type="EMBL" id="JAQZSM010000099">
    <property type="protein sequence ID" value="MDD7973979.1"/>
    <property type="molecule type" value="Genomic_DNA"/>
</dbReference>
<evidence type="ECO:0000313" key="8">
    <source>
        <dbReference type="EMBL" id="MDD7973979.1"/>
    </source>
</evidence>
<reference evidence="8" key="1">
    <citation type="submission" date="2023-02" db="EMBL/GenBank/DDBJ databases">
        <title>Description of Roseinatronobacter alkalisoli sp. nov., an alkaliphilic bacerium isolated from soda soil.</title>
        <authorList>
            <person name="Wei W."/>
        </authorList>
    </citation>
    <scope>NUCLEOTIDE SEQUENCE</scope>
    <source>
        <strain evidence="8">HJB301</strain>
    </source>
</reference>
<keyword evidence="9" id="KW-1185">Reference proteome</keyword>
<comment type="similarity">
    <text evidence="1">Belongs to the IlvD/Edd family.</text>
</comment>
<feature type="domain" description="Dihydroxy-acid/6-phosphogluconate dehydratase N-terminal" evidence="6">
    <location>
        <begin position="41"/>
        <end position="353"/>
    </location>
</feature>
<accession>A0ABT5TFS7</accession>
<dbReference type="InterPro" id="IPR000581">
    <property type="entry name" value="ILV_EDD_N"/>
</dbReference>
<evidence type="ECO:0000256" key="3">
    <source>
        <dbReference type="ARBA" id="ARBA00023004"/>
    </source>
</evidence>
<dbReference type="SUPFAM" id="SSF143975">
    <property type="entry name" value="IlvD/EDD N-terminal domain-like"/>
    <property type="match status" value="1"/>
</dbReference>
<dbReference type="Pfam" id="PF00920">
    <property type="entry name" value="ILVD_EDD_N"/>
    <property type="match status" value="1"/>
</dbReference>
<evidence type="ECO:0000259" key="7">
    <source>
        <dbReference type="Pfam" id="PF24877"/>
    </source>
</evidence>
<comment type="caution">
    <text evidence="8">The sequence shown here is derived from an EMBL/GenBank/DDBJ whole genome shotgun (WGS) entry which is preliminary data.</text>
</comment>
<dbReference type="PANTHER" id="PTHR43183">
    <property type="entry name" value="HYPOTHETICAL DIHYDROXYACID DEHYDRATASE (EUROFUNG)-RELATED"/>
    <property type="match status" value="1"/>
</dbReference>
<dbReference type="Proteomes" id="UP001431784">
    <property type="component" value="Unassembled WGS sequence"/>
</dbReference>
<sequence>PPKKYRSQEWFDNADNPGMTALYLERYLNQEYTRAELQGGRPVIGIAQTGSDLAPCNKIHVFLMDRIKAGIRDGGGIPMEFPVHPIQETGKRPTAALDRNLAYLGLVEVLHGYPIDGVVLTTGCDKTTPAMLMGAATVDLPAIALNGGPMLDGWWQGKRAGSGTIVWESRRLMAEGRIDYDEFMERVCSSAPSLGHCNTMGTASTMNAMAEALGMTLPGASAIPAPFRERMAMAYESGRRIVAMVHEDLKPSDILTRAAFENAIIVNSAIGGSTNAPPHLQAIARHAGVDLHVSDWQTHGFNIPLLVNMQPAGTYLGESFFRAGGVPAVMGELRKAGLLHEDVMTASGATLGTNLAGWDSRDPDVIRPVADPLRENAGFLVLSGNLFESALMKTSVISPDFRARFLSEPGNEGVFEARAVVFEGPEDYHARINDPALEIDEETILFIRGVGCVGYPGSAEVVNMQPPDALLRAGVQHLPTVGDGRQSGTSESPSILNASPEAVVGGGLALLQTGDRVRLDLNASRMDALVDAGEWAARRNAWTPPELHHQTPWQEIYRSHVGQLAEGGCLELATAYQRIRQNLPRDNH</sequence>
<name>A0ABT5TFS7_9RHOB</name>
<dbReference type="InterPro" id="IPR042096">
    <property type="entry name" value="Dihydro-acid_dehy_C"/>
</dbReference>
<dbReference type="Gene3D" id="3.50.30.80">
    <property type="entry name" value="IlvD/EDD C-terminal domain-like"/>
    <property type="match status" value="1"/>
</dbReference>
<dbReference type="RefSeq" id="WP_274354626.1">
    <property type="nucleotide sequence ID" value="NZ_JAQZSM010000099.1"/>
</dbReference>
<organism evidence="8 9">
    <name type="scientific">Roseinatronobacter alkalisoli</name>
    <dbReference type="NCBI Taxonomy" id="3028235"/>
    <lineage>
        <taxon>Bacteria</taxon>
        <taxon>Pseudomonadati</taxon>
        <taxon>Pseudomonadota</taxon>
        <taxon>Alphaproteobacteria</taxon>
        <taxon>Rhodobacterales</taxon>
        <taxon>Paracoccaceae</taxon>
        <taxon>Roseinatronobacter</taxon>
    </lineage>
</organism>
<keyword evidence="5" id="KW-0456">Lyase</keyword>
<keyword evidence="3" id="KW-0408">Iron</keyword>
<evidence type="ECO:0000256" key="5">
    <source>
        <dbReference type="ARBA" id="ARBA00023239"/>
    </source>
</evidence>
<proteinExistence type="inferred from homology"/>